<dbReference type="Gene3D" id="3.40.50.300">
    <property type="entry name" value="P-loop containing nucleotide triphosphate hydrolases"/>
    <property type="match status" value="1"/>
</dbReference>
<gene>
    <name evidence="7" type="ORF">VZT92_007082</name>
</gene>
<evidence type="ECO:0000256" key="1">
    <source>
        <dbReference type="ARBA" id="ARBA00022614"/>
    </source>
</evidence>
<dbReference type="PANTHER" id="PTHR47189:SF1">
    <property type="entry name" value="MHC CLASS II TRANSACTIVATOR"/>
    <property type="match status" value="1"/>
</dbReference>
<dbReference type="Pfam" id="PF05729">
    <property type="entry name" value="NACHT"/>
    <property type="match status" value="1"/>
</dbReference>
<dbReference type="GO" id="GO:0045348">
    <property type="term" value="P:positive regulation of MHC class II biosynthetic process"/>
    <property type="evidence" value="ECO:0007669"/>
    <property type="project" value="TreeGrafter"/>
</dbReference>
<dbReference type="Proteomes" id="UP001488805">
    <property type="component" value="Unassembled WGS sequence"/>
</dbReference>
<dbReference type="FunFam" id="3.40.50.300:FF:001028">
    <property type="entry name" value="Class II major histocompatibility complex transactivator"/>
    <property type="match status" value="1"/>
</dbReference>
<dbReference type="SUPFAM" id="SSF52047">
    <property type="entry name" value="RNI-like"/>
    <property type="match status" value="1"/>
</dbReference>
<evidence type="ECO:0000256" key="2">
    <source>
        <dbReference type="ARBA" id="ARBA00022737"/>
    </source>
</evidence>
<dbReference type="InterPro" id="IPR007111">
    <property type="entry name" value="NACHT_NTPase"/>
</dbReference>
<dbReference type="GO" id="GO:0045944">
    <property type="term" value="P:positive regulation of transcription by RNA polymerase II"/>
    <property type="evidence" value="ECO:0007669"/>
    <property type="project" value="TreeGrafter"/>
</dbReference>
<feature type="region of interest" description="Disordered" evidence="5">
    <location>
        <begin position="391"/>
        <end position="434"/>
    </location>
</feature>
<dbReference type="InterPro" id="IPR027417">
    <property type="entry name" value="P-loop_NTPase"/>
</dbReference>
<feature type="compositionally biased region" description="Polar residues" evidence="5">
    <location>
        <begin position="417"/>
        <end position="427"/>
    </location>
</feature>
<proteinExistence type="predicted"/>
<dbReference type="GO" id="GO:0045345">
    <property type="term" value="P:positive regulation of MHC class I biosynthetic process"/>
    <property type="evidence" value="ECO:0007669"/>
    <property type="project" value="TreeGrafter"/>
</dbReference>
<dbReference type="EMBL" id="JBCEZU010000056">
    <property type="protein sequence ID" value="KAK9534652.1"/>
    <property type="molecule type" value="Genomic_DNA"/>
</dbReference>
<feature type="domain" description="NACHT" evidence="6">
    <location>
        <begin position="526"/>
        <end position="671"/>
    </location>
</feature>
<evidence type="ECO:0000313" key="8">
    <source>
        <dbReference type="Proteomes" id="UP001488805"/>
    </source>
</evidence>
<evidence type="ECO:0000313" key="7">
    <source>
        <dbReference type="EMBL" id="KAK9534652.1"/>
    </source>
</evidence>
<keyword evidence="4" id="KW-0067">ATP-binding</keyword>
<dbReference type="SMART" id="SM00368">
    <property type="entry name" value="LRR_RI"/>
    <property type="match status" value="4"/>
</dbReference>
<dbReference type="PROSITE" id="PS50837">
    <property type="entry name" value="NACHT"/>
    <property type="match status" value="1"/>
</dbReference>
<feature type="compositionally biased region" description="Polar residues" evidence="5">
    <location>
        <begin position="392"/>
        <end position="407"/>
    </location>
</feature>
<dbReference type="InterPro" id="IPR032675">
    <property type="entry name" value="LRR_dom_sf"/>
</dbReference>
<feature type="compositionally biased region" description="Basic and acidic residues" evidence="5">
    <location>
        <begin position="902"/>
        <end position="917"/>
    </location>
</feature>
<evidence type="ECO:0000256" key="5">
    <source>
        <dbReference type="SAM" id="MobiDB-lite"/>
    </source>
</evidence>
<evidence type="ECO:0000256" key="4">
    <source>
        <dbReference type="ARBA" id="ARBA00022840"/>
    </source>
</evidence>
<evidence type="ECO:0000259" key="6">
    <source>
        <dbReference type="PROSITE" id="PS50837"/>
    </source>
</evidence>
<dbReference type="GO" id="GO:0005524">
    <property type="term" value="F:ATP binding"/>
    <property type="evidence" value="ECO:0007669"/>
    <property type="project" value="UniProtKB-KW"/>
</dbReference>
<evidence type="ECO:0000256" key="3">
    <source>
        <dbReference type="ARBA" id="ARBA00022741"/>
    </source>
</evidence>
<sequence>MLLPMVPCMTPGCATSENTATDSEAQCPALNMEEETELTIACRTFDWYADNFKCAEVQITGPSVPLDTGGAPEGLCFSTDDSMETTFLNVDHCLTSEAGRSASPVQARAATYGLEGNLDGCREADRPADTAEDLLCLMRQVQCGAEDIAHLFFGEAEERVETHWGVKMQELDQDPFFCPFLGDLPDDLTEYLNDDYLGKFVVPDLDTDVLFDDPWWNCEDELSTCSALPGPTELPSPDSHQREQTDTNTSKTNNRRKRPRVPRSPQCTDENTPSRPKRQRAAGQPKTKVAQADPSVTQGIDTGSEPSSAETAGLSTTPPGILHLHPIQLVPISDTPAYQVVRTLRLSHPLIRLPLPNTAATPTYILVPATSPPFKQQVPSLSPMDGAVAPVQMSSSPPGSLSDTASKAMSPPCASPLSPNNEMSTCKESPLPQSPTVLDIPPVVKDYIQEAKAHMSQTCQDMEAGLSLTSHYVDVQVSQREILRSGKNTNKVLDKELVITGDTDRQKSLLGHSQIFEGSNGDKPKCYILLLGNAGMGKTTLIRKLCLDWSRNCIPQFDFVFVLDGKALSLSEATYSLQTLLLNVSSFASSCMDSEAVYAQILAAPKRVLVIFDGFDELRDYEILLQTQEKDLITSLLKDSKAQNYTVRQLYAAILQRVLLPGCTLLLSTRPRGTASQLLRRTDSLLEVCGFNPTNVETYLSQYFTDPDLRAPALSCLKSCSYLQLLCWNPGLCRLVCLVLEQCKSSEDLPRTLTGLCHQVLRLKLEKDRSSTLPEAETQSEVSVQSVEKPQTQISRRSQVNRRQKNTRTKSRALVRSRSHTQSKKEEDDVDGEGMKSVGGEVDRTERELLSQLSCLAWKGVKSNSSILPTEQTLSAKLKAFGQRTGLFFSYHLRTRQGVSSGEREGGGREDREEIRTRKNREKRGKKGRTSTEDADASDDHILLWANPFLQSYLAAVHLSLSRTVTDRAFLQTLPFQSGQKERRRPQREEVDLTQRFAVGLLFHNRTELQRLHSYTETSFRDMVAAKQVLVTRHLEGLSHGDLSPAQVLEACHYVYEASSMHGSRDSGSTRLVAHLAANLPEVLTFHGVPLKPSDVFAVQNVLERGGTEGRRFCLDLEDSGIQISGLRALVGLNNINTYRACIADVITLWEQLEHSGEEDLLQETVSKFKIHPLKATQVCHVEHLAKLVNIHMHKRLSDSSSQSDSVLAEGVPAVKELHKLEFELGPENGPLVLPKLWELLPGLHNLQHLDLENSKIGDKGAEKLADALLSHGSLEILNLSQNCIGDQGVKRLAATLRDLPKLHCLSLYSNEISDEGAESLAAVLPHVASLTDLDVKYNKLTDVGAQSLGASLRNCTKMKTLRMWNQCIPYGVFERLQQQDNRIQWQ</sequence>
<feature type="compositionally biased region" description="Polar residues" evidence="5">
    <location>
        <begin position="265"/>
        <end position="274"/>
    </location>
</feature>
<dbReference type="Gene3D" id="3.80.10.10">
    <property type="entry name" value="Ribonuclease Inhibitor"/>
    <property type="match status" value="1"/>
</dbReference>
<comment type="caution">
    <text evidence="7">The sequence shown here is derived from an EMBL/GenBank/DDBJ whole genome shotgun (WGS) entry which is preliminary data.</text>
</comment>
<accession>A0AAW1FIX9</accession>
<organism evidence="7 8">
    <name type="scientific">Zoarces viviparus</name>
    <name type="common">Viviparous eelpout</name>
    <name type="synonym">Blennius viviparus</name>
    <dbReference type="NCBI Taxonomy" id="48416"/>
    <lineage>
        <taxon>Eukaryota</taxon>
        <taxon>Metazoa</taxon>
        <taxon>Chordata</taxon>
        <taxon>Craniata</taxon>
        <taxon>Vertebrata</taxon>
        <taxon>Euteleostomi</taxon>
        <taxon>Actinopterygii</taxon>
        <taxon>Neopterygii</taxon>
        <taxon>Teleostei</taxon>
        <taxon>Neoteleostei</taxon>
        <taxon>Acanthomorphata</taxon>
        <taxon>Eupercaria</taxon>
        <taxon>Perciformes</taxon>
        <taxon>Cottioidei</taxon>
        <taxon>Zoarcales</taxon>
        <taxon>Zoarcidae</taxon>
        <taxon>Zoarcinae</taxon>
        <taxon>Zoarces</taxon>
    </lineage>
</organism>
<feature type="compositionally biased region" description="Basic residues" evidence="5">
    <location>
        <begin position="918"/>
        <end position="929"/>
    </location>
</feature>
<reference evidence="7 8" key="1">
    <citation type="journal article" date="2024" name="Genome Biol. Evol.">
        <title>Chromosome-level genome assembly of the viviparous eelpout Zoarces viviparus.</title>
        <authorList>
            <person name="Fuhrmann N."/>
            <person name="Brasseur M.V."/>
            <person name="Bakowski C.E."/>
            <person name="Podsiadlowski L."/>
            <person name="Prost S."/>
            <person name="Krehenwinkel H."/>
            <person name="Mayer C."/>
        </authorList>
    </citation>
    <scope>NUCLEOTIDE SEQUENCE [LARGE SCALE GENOMIC DNA]</scope>
    <source>
        <strain evidence="7">NO-MEL_2022_Ind0_liver</strain>
    </source>
</reference>
<dbReference type="InterPro" id="IPR001611">
    <property type="entry name" value="Leu-rich_rpt"/>
</dbReference>
<keyword evidence="3" id="KW-0547">Nucleotide-binding</keyword>
<keyword evidence="8" id="KW-1185">Reference proteome</keyword>
<dbReference type="PANTHER" id="PTHR47189">
    <property type="entry name" value="MHC CLASS II TRANSACTIVATOR"/>
    <property type="match status" value="1"/>
</dbReference>
<feature type="region of interest" description="Disordered" evidence="5">
    <location>
        <begin position="898"/>
        <end position="934"/>
    </location>
</feature>
<feature type="compositionally biased region" description="Polar residues" evidence="5">
    <location>
        <begin position="771"/>
        <end position="798"/>
    </location>
</feature>
<feature type="compositionally biased region" description="Basic residues" evidence="5">
    <location>
        <begin position="799"/>
        <end position="822"/>
    </location>
</feature>
<protein>
    <recommendedName>
        <fullName evidence="6">NACHT domain-containing protein</fullName>
    </recommendedName>
</protein>
<name>A0AAW1FIX9_ZOAVI</name>
<feature type="region of interest" description="Disordered" evidence="5">
    <location>
        <begin position="770"/>
        <end position="843"/>
    </location>
</feature>
<dbReference type="SUPFAM" id="SSF52540">
    <property type="entry name" value="P-loop containing nucleoside triphosphate hydrolases"/>
    <property type="match status" value="1"/>
</dbReference>
<keyword evidence="1" id="KW-0433">Leucine-rich repeat</keyword>
<dbReference type="Pfam" id="PF13516">
    <property type="entry name" value="LRR_6"/>
    <property type="match status" value="4"/>
</dbReference>
<feature type="compositionally biased region" description="Polar residues" evidence="5">
    <location>
        <begin position="294"/>
        <end position="317"/>
    </location>
</feature>
<feature type="region of interest" description="Disordered" evidence="5">
    <location>
        <begin position="227"/>
        <end position="317"/>
    </location>
</feature>
<keyword evidence="2" id="KW-0677">Repeat</keyword>